<name>Q4WH20_ASPFU</name>
<dbReference type="GeneID" id="3506385"/>
<reference evidence="2 3" key="1">
    <citation type="journal article" date="2005" name="Nature">
        <title>Genomic sequence of the pathogenic and allergenic filamentous fungus Aspergillus fumigatus.</title>
        <authorList>
            <person name="Nierman W.C."/>
            <person name="Pain A."/>
            <person name="Anderson M.J."/>
            <person name="Wortman J.R."/>
            <person name="Kim H.S."/>
            <person name="Arroyo J."/>
            <person name="Berriman M."/>
            <person name="Abe K."/>
            <person name="Archer D.B."/>
            <person name="Bermejo C."/>
            <person name="Bennett J."/>
            <person name="Bowyer P."/>
            <person name="Chen D."/>
            <person name="Collins M."/>
            <person name="Coulsen R."/>
            <person name="Davies R."/>
            <person name="Dyer P.S."/>
            <person name="Farman M."/>
            <person name="Fedorova N."/>
            <person name="Fedorova N."/>
            <person name="Feldblyum T.V."/>
            <person name="Fischer R."/>
            <person name="Fosker N."/>
            <person name="Fraser A."/>
            <person name="Garcia J.L."/>
            <person name="Garcia M.J."/>
            <person name="Goble A."/>
            <person name="Goldman G.H."/>
            <person name="Gomi K."/>
            <person name="Griffith-Jones S."/>
            <person name="Gwilliam R."/>
            <person name="Haas B."/>
            <person name="Haas H."/>
            <person name="Harris D."/>
            <person name="Horiuchi H."/>
            <person name="Huang J."/>
            <person name="Humphray S."/>
            <person name="Jimenez J."/>
            <person name="Keller N."/>
            <person name="Khouri H."/>
            <person name="Kitamoto K."/>
            <person name="Kobayashi T."/>
            <person name="Konzack S."/>
            <person name="Kulkarni R."/>
            <person name="Kumagai T."/>
            <person name="Lafon A."/>
            <person name="Latge J.P."/>
            <person name="Li W."/>
            <person name="Lord A."/>
            <person name="Lu C."/>
            <person name="Majoros W.H."/>
            <person name="May G.S."/>
            <person name="Miller B.L."/>
            <person name="Mohamoud Y."/>
            <person name="Molina M."/>
            <person name="Monod M."/>
            <person name="Mouyna I."/>
            <person name="Mulligan S."/>
            <person name="Murphy L."/>
            <person name="O'Neil S."/>
            <person name="Paulsen I."/>
            <person name="Penalva M.A."/>
            <person name="Pertea M."/>
            <person name="Price C."/>
            <person name="Pritchard B.L."/>
            <person name="Quail M.A."/>
            <person name="Rabbinowitsch E."/>
            <person name="Rawlins N."/>
            <person name="Rajandream M.A."/>
            <person name="Reichard U."/>
            <person name="Renauld H."/>
            <person name="Robson G.D."/>
            <person name="Rodriguez de Cordoba S."/>
            <person name="Rodriguez-Pena J.M."/>
            <person name="Ronning C.M."/>
            <person name="Rutter S."/>
            <person name="Salzberg S.L."/>
            <person name="Sanchez M."/>
            <person name="Sanchez-Ferrero J.C."/>
            <person name="Saunders D."/>
            <person name="Seeger K."/>
            <person name="Squares R."/>
            <person name="Squares S."/>
            <person name="Takeuchi M."/>
            <person name="Tekaia F."/>
            <person name="Turner G."/>
            <person name="Vazquez de Aldana C.R."/>
            <person name="Weidman J."/>
            <person name="White O."/>
            <person name="Woodward J."/>
            <person name="Yu J.H."/>
            <person name="Fraser C."/>
            <person name="Galagan J.E."/>
            <person name="Asai K."/>
            <person name="Machida M."/>
            <person name="Hall N."/>
            <person name="Barrell B."/>
            <person name="Denning D.W."/>
        </authorList>
    </citation>
    <scope>NUCLEOTIDE SEQUENCE [LARGE SCALE GENOMIC DNA]</scope>
    <source>
        <strain evidence="2 3">Af293</strain>
    </source>
</reference>
<comment type="caution">
    <text evidence="2">The sequence shown here is derived from an EMBL/GenBank/DDBJ whole genome shotgun (WGS) entry which is preliminary data.</text>
</comment>
<evidence type="ECO:0000256" key="1">
    <source>
        <dbReference type="SAM" id="MobiDB-lite"/>
    </source>
</evidence>
<feature type="compositionally biased region" description="Polar residues" evidence="1">
    <location>
        <begin position="64"/>
        <end position="77"/>
    </location>
</feature>
<dbReference type="EMBL" id="AAHF01000009">
    <property type="protein sequence ID" value="EAL86771.1"/>
    <property type="molecule type" value="Genomic_DNA"/>
</dbReference>
<dbReference type="AlphaFoldDB" id="Q4WH20"/>
<dbReference type="HOGENOM" id="CLU_2542175_0_0_1"/>
<evidence type="ECO:0000313" key="3">
    <source>
        <dbReference type="Proteomes" id="UP000002530"/>
    </source>
</evidence>
<dbReference type="VEuPathDB" id="FungiDB:Afu7g07020"/>
<organism evidence="2 3">
    <name type="scientific">Aspergillus fumigatus (strain ATCC MYA-4609 / CBS 101355 / FGSC A1100 / Af293)</name>
    <name type="common">Neosartorya fumigata</name>
    <dbReference type="NCBI Taxonomy" id="330879"/>
    <lineage>
        <taxon>Eukaryota</taxon>
        <taxon>Fungi</taxon>
        <taxon>Dikarya</taxon>
        <taxon>Ascomycota</taxon>
        <taxon>Pezizomycotina</taxon>
        <taxon>Eurotiomycetes</taxon>
        <taxon>Eurotiomycetidae</taxon>
        <taxon>Eurotiales</taxon>
        <taxon>Aspergillaceae</taxon>
        <taxon>Aspergillus</taxon>
        <taxon>Aspergillus subgen. Fumigati</taxon>
    </lineage>
</organism>
<proteinExistence type="predicted"/>
<dbReference type="Proteomes" id="UP000002530">
    <property type="component" value="Unassembled WGS sequence"/>
</dbReference>
<dbReference type="InParanoid" id="Q4WH20"/>
<accession>Q4WH20</accession>
<keyword evidence="3" id="KW-1185">Reference proteome</keyword>
<evidence type="ECO:0000313" key="2">
    <source>
        <dbReference type="EMBL" id="EAL86771.1"/>
    </source>
</evidence>
<protein>
    <submittedName>
        <fullName evidence="2">Uncharacterized protein</fullName>
    </submittedName>
</protein>
<sequence length="83" mass="9439">MFEGQTDFETTLGKRKIDHMPMLCNECPSCKKIQLISTNLIPPRDCWTGTSVFSVFSMSTCGRQSLQSLPPRNQSLKQPEHIH</sequence>
<gene>
    <name evidence="2" type="ORF">AFUA_7G07020</name>
</gene>
<feature type="region of interest" description="Disordered" evidence="1">
    <location>
        <begin position="64"/>
        <end position="83"/>
    </location>
</feature>
<dbReference type="KEGG" id="afm:AFUA_7G07020"/>
<dbReference type="RefSeq" id="XP_748809.1">
    <property type="nucleotide sequence ID" value="XM_743716.1"/>
</dbReference>